<evidence type="ECO:0000313" key="2">
    <source>
        <dbReference type="EMBL" id="RIW29490.1"/>
    </source>
</evidence>
<protein>
    <recommendedName>
        <fullName evidence="4">Cell-wall binding lipoprotein</fullName>
    </recommendedName>
</protein>
<organism evidence="2 3">
    <name type="scientific">Bacillus salacetis</name>
    <dbReference type="NCBI Taxonomy" id="2315464"/>
    <lineage>
        <taxon>Bacteria</taxon>
        <taxon>Bacillati</taxon>
        <taxon>Bacillota</taxon>
        <taxon>Bacilli</taxon>
        <taxon>Bacillales</taxon>
        <taxon>Bacillaceae</taxon>
        <taxon>Bacillus</taxon>
    </lineage>
</organism>
<feature type="coiled-coil region" evidence="1">
    <location>
        <begin position="94"/>
        <end position="128"/>
    </location>
</feature>
<sequence>MYKLRGVLAAAGVTFLLTGCMGGSTPQEMVYDTLEDTVKKEEKLKETQEPLTKLEQEEQKLFDQAIGLSMKEIDEVRKLADKALENVSEREALIKAETDAMEEAKEAFKEAEASIEEIEDEKLRKEAEELSALMNKRFEAHASMADSYLKSLSSDKELYEMLKKEDLTMEDLQAQIGKINENYKSTMDFNKTYNQLTEEVNSSKLSFYENAEIEVNTEA</sequence>
<evidence type="ECO:0000313" key="3">
    <source>
        <dbReference type="Proteomes" id="UP000265801"/>
    </source>
</evidence>
<evidence type="ECO:0000256" key="1">
    <source>
        <dbReference type="SAM" id="Coils"/>
    </source>
</evidence>
<accession>A0A3A1QSE4</accession>
<dbReference type="AlphaFoldDB" id="A0A3A1QSE4"/>
<reference evidence="2 3" key="1">
    <citation type="submission" date="2018-09" db="EMBL/GenBank/DDBJ databases">
        <title>Bacillus saliacetes sp. nov., isolated from Thai shrimp paste (Ka-pi).</title>
        <authorList>
            <person name="Daroonpunt R."/>
            <person name="Tanasupawat S."/>
            <person name="Yiamsombut S."/>
        </authorList>
    </citation>
    <scope>NUCLEOTIDE SEQUENCE [LARGE SCALE GENOMIC DNA]</scope>
    <source>
        <strain evidence="2 3">SKP7-4</strain>
    </source>
</reference>
<gene>
    <name evidence="2" type="ORF">D3H55_18800</name>
</gene>
<comment type="caution">
    <text evidence="2">The sequence shown here is derived from an EMBL/GenBank/DDBJ whole genome shotgun (WGS) entry which is preliminary data.</text>
</comment>
<keyword evidence="3" id="KW-1185">Reference proteome</keyword>
<dbReference type="OrthoDB" id="2576511at2"/>
<dbReference type="InterPro" id="IPR019454">
    <property type="entry name" value="Lipoprot_YkyA-like"/>
</dbReference>
<dbReference type="PROSITE" id="PS51257">
    <property type="entry name" value="PROKAR_LIPOPROTEIN"/>
    <property type="match status" value="1"/>
</dbReference>
<evidence type="ECO:0008006" key="4">
    <source>
        <dbReference type="Google" id="ProtNLM"/>
    </source>
</evidence>
<dbReference type="Proteomes" id="UP000265801">
    <property type="component" value="Unassembled WGS sequence"/>
</dbReference>
<proteinExistence type="predicted"/>
<name>A0A3A1QSE4_9BACI</name>
<dbReference type="Gene3D" id="1.20.120.570">
    <property type="entry name" value="YkyA-like"/>
    <property type="match status" value="1"/>
</dbReference>
<dbReference type="RefSeq" id="WP_119548842.1">
    <property type="nucleotide sequence ID" value="NZ_QXIR01000032.1"/>
</dbReference>
<dbReference type="InterPro" id="IPR036785">
    <property type="entry name" value="YkyA-like_sf"/>
</dbReference>
<dbReference type="EMBL" id="QXIR01000032">
    <property type="protein sequence ID" value="RIW29490.1"/>
    <property type="molecule type" value="Genomic_DNA"/>
</dbReference>
<keyword evidence="1" id="KW-0175">Coiled coil</keyword>
<dbReference type="Pfam" id="PF10368">
    <property type="entry name" value="YkyA"/>
    <property type="match status" value="1"/>
</dbReference>
<dbReference type="SUPFAM" id="SSF140423">
    <property type="entry name" value="MW0975(SA0943)-like"/>
    <property type="match status" value="1"/>
</dbReference>